<keyword evidence="2" id="KW-1185">Reference proteome</keyword>
<dbReference type="RefSeq" id="WP_065239695.1">
    <property type="nucleotide sequence ID" value="NZ_JTJM01000041.1"/>
</dbReference>
<dbReference type="AlphaFoldDB" id="A0A1A7NQ47"/>
<gene>
    <name evidence="1" type="ORF">QV01_08540</name>
</gene>
<sequence length="190" mass="22534">MFRCFETLAIQDGRIQRLAYHQARYQRTMEALYPQDENGLVDLASMIAIPPEFQQGLVRCRIDYGKTQIQVQFYPYQRRQFRSFQPIVAENLNYQFKYCDRQQLNLLYQQRQTADEILIIQQDKVTDCSIGNLAFLRQGEWFTPDTPLLAGTQRQYLLDHQQLQLRPIYMSELSLFEEIRVINALNPLAD</sequence>
<protein>
    <recommendedName>
        <fullName evidence="3">Branched-chain amino acid aminotransferase</fullName>
    </recommendedName>
</protein>
<evidence type="ECO:0008006" key="3">
    <source>
        <dbReference type="Google" id="ProtNLM"/>
    </source>
</evidence>
<dbReference type="InterPro" id="IPR043131">
    <property type="entry name" value="BCAT-like_N"/>
</dbReference>
<dbReference type="InterPro" id="IPR036038">
    <property type="entry name" value="Aminotransferase-like"/>
</dbReference>
<dbReference type="GO" id="GO:0003824">
    <property type="term" value="F:catalytic activity"/>
    <property type="evidence" value="ECO:0007669"/>
    <property type="project" value="InterPro"/>
</dbReference>
<dbReference type="Gene3D" id="3.20.10.10">
    <property type="entry name" value="D-amino Acid Aminotransferase, subunit A, domain 2"/>
    <property type="match status" value="1"/>
</dbReference>
<evidence type="ECO:0000313" key="1">
    <source>
        <dbReference type="EMBL" id="OBW91139.1"/>
    </source>
</evidence>
<dbReference type="Pfam" id="PF01063">
    <property type="entry name" value="Aminotran_4"/>
    <property type="match status" value="1"/>
</dbReference>
<name>A0A1A7NQ47_9PAST</name>
<dbReference type="PATRIC" id="fig|505345.7.peg.1694"/>
<accession>A0A1A7NQ47</accession>
<dbReference type="Proteomes" id="UP000243558">
    <property type="component" value="Unassembled WGS sequence"/>
</dbReference>
<organism evidence="1 2">
    <name type="scientific">Gallibacterium genomosp. 3</name>
    <dbReference type="NCBI Taxonomy" id="505345"/>
    <lineage>
        <taxon>Bacteria</taxon>
        <taxon>Pseudomonadati</taxon>
        <taxon>Pseudomonadota</taxon>
        <taxon>Gammaproteobacteria</taxon>
        <taxon>Pasteurellales</taxon>
        <taxon>Pasteurellaceae</taxon>
        <taxon>Gallibacterium</taxon>
    </lineage>
</organism>
<proteinExistence type="predicted"/>
<reference evidence="1 2" key="1">
    <citation type="submission" date="2014-11" db="EMBL/GenBank/DDBJ databases">
        <title>Pan-genome of Gallibacterium spp.</title>
        <authorList>
            <person name="Kudirkiene E."/>
            <person name="Bojesen A.M."/>
        </authorList>
    </citation>
    <scope>NUCLEOTIDE SEQUENCE [LARGE SCALE GENOMIC DNA]</scope>
    <source>
        <strain evidence="1 2">F151</strain>
    </source>
</reference>
<dbReference type="Gene3D" id="3.30.470.10">
    <property type="match status" value="1"/>
</dbReference>
<evidence type="ECO:0000313" key="2">
    <source>
        <dbReference type="Proteomes" id="UP000243558"/>
    </source>
</evidence>
<dbReference type="InterPro" id="IPR001544">
    <property type="entry name" value="Aminotrans_IV"/>
</dbReference>
<dbReference type="EMBL" id="JTJM01000041">
    <property type="protein sequence ID" value="OBW91139.1"/>
    <property type="molecule type" value="Genomic_DNA"/>
</dbReference>
<dbReference type="SUPFAM" id="SSF56752">
    <property type="entry name" value="D-aminoacid aminotransferase-like PLP-dependent enzymes"/>
    <property type="match status" value="1"/>
</dbReference>
<dbReference type="OrthoDB" id="1148709at2"/>
<dbReference type="InterPro" id="IPR043132">
    <property type="entry name" value="BCAT-like_C"/>
</dbReference>
<comment type="caution">
    <text evidence="1">The sequence shown here is derived from an EMBL/GenBank/DDBJ whole genome shotgun (WGS) entry which is preliminary data.</text>
</comment>